<evidence type="ECO:0000313" key="1">
    <source>
        <dbReference type="EMBL" id="KAA8535527.1"/>
    </source>
</evidence>
<dbReference type="AlphaFoldDB" id="A0A5J5B179"/>
<reference evidence="1 2" key="1">
    <citation type="submission" date="2019-09" db="EMBL/GenBank/DDBJ databases">
        <title>A chromosome-level genome assembly of the Chinese tupelo Nyssa sinensis.</title>
        <authorList>
            <person name="Yang X."/>
            <person name="Kang M."/>
            <person name="Yang Y."/>
            <person name="Xiong H."/>
            <person name="Wang M."/>
            <person name="Zhang Z."/>
            <person name="Wang Z."/>
            <person name="Wu H."/>
            <person name="Ma T."/>
            <person name="Liu J."/>
            <person name="Xi Z."/>
        </authorList>
    </citation>
    <scope>NUCLEOTIDE SEQUENCE [LARGE SCALE GENOMIC DNA]</scope>
    <source>
        <strain evidence="1">J267</strain>
        <tissue evidence="1">Leaf</tissue>
    </source>
</reference>
<proteinExistence type="predicted"/>
<evidence type="ECO:0000313" key="2">
    <source>
        <dbReference type="Proteomes" id="UP000325577"/>
    </source>
</evidence>
<gene>
    <name evidence="1" type="ORF">F0562_030530</name>
</gene>
<organism evidence="1 2">
    <name type="scientific">Nyssa sinensis</name>
    <dbReference type="NCBI Taxonomy" id="561372"/>
    <lineage>
        <taxon>Eukaryota</taxon>
        <taxon>Viridiplantae</taxon>
        <taxon>Streptophyta</taxon>
        <taxon>Embryophyta</taxon>
        <taxon>Tracheophyta</taxon>
        <taxon>Spermatophyta</taxon>
        <taxon>Magnoliopsida</taxon>
        <taxon>eudicotyledons</taxon>
        <taxon>Gunneridae</taxon>
        <taxon>Pentapetalae</taxon>
        <taxon>asterids</taxon>
        <taxon>Cornales</taxon>
        <taxon>Nyssaceae</taxon>
        <taxon>Nyssa</taxon>
    </lineage>
</organism>
<name>A0A5J5B179_9ASTE</name>
<keyword evidence="2" id="KW-1185">Reference proteome</keyword>
<sequence>MYVLRLHFSLLFDSLSSLNLPPATTKSFDFGHPATIPAESLAFAHKPLESKSSAGHFNCSQAIHSEPMKTLNEIPTIAV</sequence>
<dbReference type="EMBL" id="CM018040">
    <property type="protein sequence ID" value="KAA8535527.1"/>
    <property type="molecule type" value="Genomic_DNA"/>
</dbReference>
<dbReference type="Proteomes" id="UP000325577">
    <property type="component" value="Linkage Group LG17"/>
</dbReference>
<protein>
    <submittedName>
        <fullName evidence="1">Uncharacterized protein</fullName>
    </submittedName>
</protein>
<accession>A0A5J5B179</accession>